<organism evidence="1 2">
    <name type="scientific">Ancylostoma ceylanicum</name>
    <dbReference type="NCBI Taxonomy" id="53326"/>
    <lineage>
        <taxon>Eukaryota</taxon>
        <taxon>Metazoa</taxon>
        <taxon>Ecdysozoa</taxon>
        <taxon>Nematoda</taxon>
        <taxon>Chromadorea</taxon>
        <taxon>Rhabditida</taxon>
        <taxon>Rhabditina</taxon>
        <taxon>Rhabditomorpha</taxon>
        <taxon>Strongyloidea</taxon>
        <taxon>Ancylostomatidae</taxon>
        <taxon>Ancylostomatinae</taxon>
        <taxon>Ancylostoma</taxon>
    </lineage>
</organism>
<evidence type="ECO:0000313" key="1">
    <source>
        <dbReference type="EMBL" id="EYC10951.1"/>
    </source>
</evidence>
<comment type="caution">
    <text evidence="1">The sequence shown here is derived from an EMBL/GenBank/DDBJ whole genome shotgun (WGS) entry which is preliminary data.</text>
</comment>
<dbReference type="EMBL" id="JARK01001389">
    <property type="protein sequence ID" value="EYC10951.1"/>
    <property type="molecule type" value="Genomic_DNA"/>
</dbReference>
<protein>
    <submittedName>
        <fullName evidence="1">Uncharacterized protein</fullName>
    </submittedName>
</protein>
<evidence type="ECO:0000313" key="2">
    <source>
        <dbReference type="Proteomes" id="UP000024635"/>
    </source>
</evidence>
<keyword evidence="2" id="KW-1185">Reference proteome</keyword>
<reference evidence="2" key="1">
    <citation type="journal article" date="2015" name="Nat. Genet.">
        <title>The genome and transcriptome of the zoonotic hookworm Ancylostoma ceylanicum identify infection-specific gene families.</title>
        <authorList>
            <person name="Schwarz E.M."/>
            <person name="Hu Y."/>
            <person name="Antoshechkin I."/>
            <person name="Miller M.M."/>
            <person name="Sternberg P.W."/>
            <person name="Aroian R.V."/>
        </authorList>
    </citation>
    <scope>NUCLEOTIDE SEQUENCE</scope>
    <source>
        <strain evidence="2">HY135</strain>
    </source>
</reference>
<name>A0A016U7Q2_9BILA</name>
<sequence>MPKVQVEQRDISSINHTTQIVSKWSLNPFSRTGSATVCGPELTCEAVDLIDRTRQDSLRVFMVDARQI</sequence>
<dbReference type="Proteomes" id="UP000024635">
    <property type="component" value="Unassembled WGS sequence"/>
</dbReference>
<dbReference type="AlphaFoldDB" id="A0A016U7Q2"/>
<accession>A0A016U7Q2</accession>
<gene>
    <name evidence="1" type="primary">Acey_s0053.g2388</name>
    <name evidence="1" type="ORF">Y032_0053g2388</name>
</gene>
<proteinExistence type="predicted"/>